<evidence type="ECO:0000313" key="1">
    <source>
        <dbReference type="EMBL" id="OIQ91874.1"/>
    </source>
</evidence>
<dbReference type="EMBL" id="MLJW01000247">
    <property type="protein sequence ID" value="OIQ91874.1"/>
    <property type="molecule type" value="Genomic_DNA"/>
</dbReference>
<organism evidence="1">
    <name type="scientific">mine drainage metagenome</name>
    <dbReference type="NCBI Taxonomy" id="410659"/>
    <lineage>
        <taxon>unclassified sequences</taxon>
        <taxon>metagenomes</taxon>
        <taxon>ecological metagenomes</taxon>
    </lineage>
</organism>
<dbReference type="AlphaFoldDB" id="A0A1J5R945"/>
<accession>A0A1J5R945</accession>
<reference evidence="1" key="1">
    <citation type="submission" date="2016-10" db="EMBL/GenBank/DDBJ databases">
        <title>Sequence of Gallionella enrichment culture.</title>
        <authorList>
            <person name="Poehlein A."/>
            <person name="Muehling M."/>
            <person name="Daniel R."/>
        </authorList>
    </citation>
    <scope>NUCLEOTIDE SEQUENCE</scope>
</reference>
<comment type="caution">
    <text evidence="1">The sequence shown here is derived from an EMBL/GenBank/DDBJ whole genome shotgun (WGS) entry which is preliminary data.</text>
</comment>
<proteinExistence type="predicted"/>
<gene>
    <name evidence="1" type="ORF">GALL_262450</name>
</gene>
<protein>
    <submittedName>
        <fullName evidence="1">Uncharacterized protein</fullName>
    </submittedName>
</protein>
<name>A0A1J5R945_9ZZZZ</name>
<sequence length="64" mass="7057">MRAVEFHSIVEDGHIAVPKTTHLADGLSVRVLILLDETSEEQSVDAKSVWEQTAGAWQSGQLIR</sequence>